<feature type="transmembrane region" description="Helical" evidence="3">
    <location>
        <begin position="20"/>
        <end position="42"/>
    </location>
</feature>
<dbReference type="Gene3D" id="2.40.260.10">
    <property type="entry name" value="Sortase"/>
    <property type="match status" value="1"/>
</dbReference>
<accession>A0A922T3T3</accession>
<dbReference type="InterPro" id="IPR023365">
    <property type="entry name" value="Sortase_dom-sf"/>
</dbReference>
<organism evidence="4 5">
    <name type="scientific">Streptococcus equi subsp. ruminatorum CECT 5772</name>
    <dbReference type="NCBI Taxonomy" id="1051981"/>
    <lineage>
        <taxon>Bacteria</taxon>
        <taxon>Bacillati</taxon>
        <taxon>Bacillota</taxon>
        <taxon>Bacilli</taxon>
        <taxon>Lactobacillales</taxon>
        <taxon>Streptococcaceae</taxon>
        <taxon>Streptococcus</taxon>
    </lineage>
</organism>
<feature type="active site" description="Proton donor/acceptor" evidence="2">
    <location>
        <position position="156"/>
    </location>
</feature>
<keyword evidence="3" id="KW-0472">Membrane</keyword>
<name>A0A922T3T3_9STRE</name>
<comment type="caution">
    <text evidence="4">The sequence shown here is derived from an EMBL/GenBank/DDBJ whole genome shotgun (WGS) entry which is preliminary data.</text>
</comment>
<reference evidence="4 5" key="1">
    <citation type="journal article" date="2014" name="Int. J. Syst. Evol. Microbiol.">
        <title>Phylogenomics and the dynamic genome evolution of the genus Streptococcus.</title>
        <authorList>
            <consortium name="The Broad Institute Genome Sequencing Platform"/>
            <person name="Richards V.P."/>
            <person name="Palmer S.R."/>
            <person name="Pavinski Bitar P.D."/>
            <person name="Qin X."/>
            <person name="Weinstock G.M."/>
            <person name="Highlander S.K."/>
            <person name="Town C.D."/>
            <person name="Burne R.A."/>
            <person name="Stanhope M.J."/>
        </authorList>
    </citation>
    <scope>NUCLEOTIDE SEQUENCE [LARGE SCALE GENOMIC DNA]</scope>
    <source>
        <strain evidence="4 5">CECT 5772</strain>
    </source>
</reference>
<evidence type="ECO:0000256" key="3">
    <source>
        <dbReference type="SAM" id="Phobius"/>
    </source>
</evidence>
<dbReference type="InterPro" id="IPR042002">
    <property type="entry name" value="Sortase_C"/>
</dbReference>
<dbReference type="NCBIfam" id="NF033745">
    <property type="entry name" value="class_C_sortase"/>
    <property type="match status" value="1"/>
</dbReference>
<proteinExistence type="predicted"/>
<evidence type="ECO:0000313" key="5">
    <source>
        <dbReference type="Proteomes" id="UP000028704"/>
    </source>
</evidence>
<gene>
    <name evidence="4" type="ORF">CECT5772_03294</name>
</gene>
<evidence type="ECO:0000313" key="4">
    <source>
        <dbReference type="EMBL" id="KED04840.1"/>
    </source>
</evidence>
<keyword evidence="3" id="KW-0812">Transmembrane</keyword>
<dbReference type="Proteomes" id="UP000028704">
    <property type="component" value="Unassembled WGS sequence"/>
</dbReference>
<dbReference type="NCBIfam" id="TIGR01076">
    <property type="entry name" value="sortase_fam"/>
    <property type="match status" value="1"/>
</dbReference>
<keyword evidence="3" id="KW-1133">Transmembrane helix</keyword>
<dbReference type="Pfam" id="PF04203">
    <property type="entry name" value="Sortase"/>
    <property type="match status" value="1"/>
</dbReference>
<keyword evidence="1" id="KW-0378">Hydrolase</keyword>
<protein>
    <submittedName>
        <fullName evidence="4">Sortase C family protein SrtC.3</fullName>
    </submittedName>
</protein>
<dbReference type="GO" id="GO:0016787">
    <property type="term" value="F:hydrolase activity"/>
    <property type="evidence" value="ECO:0007669"/>
    <property type="project" value="UniProtKB-KW"/>
</dbReference>
<feature type="active site" description="Acyl-thioester intermediate" evidence="2">
    <location>
        <position position="218"/>
    </location>
</feature>
<sequence>MRENLKKLLRMVKENKLRTLLFTLGIGIVMFPIVSQISYYVASHQNINQFERTVSKLDTSDIEHRIALARAYNETLSRRPFLIDPFTKKQKEGLKAYARMLEAHEQIGHVTIPSIGVDIPIYAGTTATVLEKGSGHLEGTSLPIGGRSTHAVLTAHRGLPTARLFTDLNKVKKGDTFYVTNIKETLAYKVDSIRVVDPTALDAVRVVDGKDYVTLLTCTPYMINSHRLLVRGERALLPSQKVKRASAALVPYYQYYQWLTYLVLVLVVILLMIAFTKYHRRTKQ</sequence>
<dbReference type="CDD" id="cd05827">
    <property type="entry name" value="Sortase_C"/>
    <property type="match status" value="1"/>
</dbReference>
<dbReference type="RefSeq" id="WP_037579452.1">
    <property type="nucleotide sequence ID" value="NZ_AWEX01000026.1"/>
</dbReference>
<evidence type="ECO:0000256" key="1">
    <source>
        <dbReference type="ARBA" id="ARBA00022801"/>
    </source>
</evidence>
<evidence type="ECO:0000256" key="2">
    <source>
        <dbReference type="PIRSR" id="PIRSR605754-1"/>
    </source>
</evidence>
<dbReference type="SUPFAM" id="SSF63817">
    <property type="entry name" value="Sortase"/>
    <property type="match status" value="1"/>
</dbReference>
<dbReference type="AlphaFoldDB" id="A0A922T3T3"/>
<dbReference type="EMBL" id="AWEX01000026">
    <property type="protein sequence ID" value="KED04840.1"/>
    <property type="molecule type" value="Genomic_DNA"/>
</dbReference>
<feature type="transmembrane region" description="Helical" evidence="3">
    <location>
        <begin position="255"/>
        <end position="275"/>
    </location>
</feature>
<dbReference type="InterPro" id="IPR005754">
    <property type="entry name" value="Sortase"/>
</dbReference>